<sequence>MRIETLQKQVDLAQSMISSTSSNCTWDNERVVGFVSSSGENNWTEQEENLARWAFSKWKFYQFTSLRDDLWGNAIFLKEANAISVELKKQVQFQFVLLTDTMYSPLPPDLLPPGEDLSFRPYPKTVVAVEVQDFKNGAIHYWSLEKLR</sequence>
<protein>
    <submittedName>
        <fullName evidence="1">Uncharacterized protein</fullName>
    </submittedName>
</protein>
<dbReference type="EMBL" id="KL368041">
    <property type="protein sequence ID" value="KFD59377.1"/>
    <property type="molecule type" value="Genomic_DNA"/>
</dbReference>
<reference evidence="1" key="1">
    <citation type="journal article" date="2014" name="Nat. Genet.">
        <title>Genome and transcriptome of the porcine whipworm Trichuris suis.</title>
        <authorList>
            <person name="Jex A.R."/>
            <person name="Nejsum P."/>
            <person name="Schwarz E.M."/>
            <person name="Hu L."/>
            <person name="Young N.D."/>
            <person name="Hall R.S."/>
            <person name="Korhonen P.K."/>
            <person name="Liao S."/>
            <person name="Thamsborg S."/>
            <person name="Xia J."/>
            <person name="Xu P."/>
            <person name="Wang S."/>
            <person name="Scheerlinck J.P."/>
            <person name="Hofmann A."/>
            <person name="Sternberg P.W."/>
            <person name="Wang J."/>
            <person name="Gasser R.B."/>
        </authorList>
    </citation>
    <scope>NUCLEOTIDE SEQUENCE [LARGE SCALE GENOMIC DNA]</scope>
    <source>
        <strain evidence="1">DCEP-RM93F</strain>
    </source>
</reference>
<dbReference type="Proteomes" id="UP000030758">
    <property type="component" value="Unassembled WGS sequence"/>
</dbReference>
<name>A0A085MQ81_9BILA</name>
<accession>A0A085MQ81</accession>
<gene>
    <name evidence="1" type="ORF">M514_28444</name>
</gene>
<organism evidence="1">
    <name type="scientific">Trichuris suis</name>
    <name type="common">pig whipworm</name>
    <dbReference type="NCBI Taxonomy" id="68888"/>
    <lineage>
        <taxon>Eukaryota</taxon>
        <taxon>Metazoa</taxon>
        <taxon>Ecdysozoa</taxon>
        <taxon>Nematoda</taxon>
        <taxon>Enoplea</taxon>
        <taxon>Dorylaimia</taxon>
        <taxon>Trichinellida</taxon>
        <taxon>Trichuridae</taxon>
        <taxon>Trichuris</taxon>
    </lineage>
</organism>
<dbReference type="AlphaFoldDB" id="A0A085MQ81"/>
<evidence type="ECO:0000313" key="1">
    <source>
        <dbReference type="EMBL" id="KFD59377.1"/>
    </source>
</evidence>
<proteinExistence type="predicted"/>